<reference evidence="3" key="2">
    <citation type="submission" date="2015-01" db="EMBL/GenBank/DDBJ databases">
        <title>Evolutionary Origins and Diversification of the Mycorrhizal Mutualists.</title>
        <authorList>
            <consortium name="DOE Joint Genome Institute"/>
            <consortium name="Mycorrhizal Genomics Consortium"/>
            <person name="Kohler A."/>
            <person name="Kuo A."/>
            <person name="Nagy L.G."/>
            <person name="Floudas D."/>
            <person name="Copeland A."/>
            <person name="Barry K.W."/>
            <person name="Cichocki N."/>
            <person name="Veneault-Fourrey C."/>
            <person name="LaButti K."/>
            <person name="Lindquist E.A."/>
            <person name="Lipzen A."/>
            <person name="Lundell T."/>
            <person name="Morin E."/>
            <person name="Murat C."/>
            <person name="Riley R."/>
            <person name="Ohm R."/>
            <person name="Sun H."/>
            <person name="Tunlid A."/>
            <person name="Henrissat B."/>
            <person name="Grigoriev I.V."/>
            <person name="Hibbett D.S."/>
            <person name="Martin F."/>
        </authorList>
    </citation>
    <scope>NUCLEOTIDE SEQUENCE [LARGE SCALE GENOMIC DNA]</scope>
    <source>
        <strain evidence="3">UH-Slu-Lm8-n1</strain>
    </source>
</reference>
<evidence type="ECO:0000256" key="1">
    <source>
        <dbReference type="SAM" id="MobiDB-lite"/>
    </source>
</evidence>
<name>A0A0C9ZA10_9AGAM</name>
<dbReference type="Proteomes" id="UP000054485">
    <property type="component" value="Unassembled WGS sequence"/>
</dbReference>
<dbReference type="EMBL" id="KN835767">
    <property type="protein sequence ID" value="KIK34350.1"/>
    <property type="molecule type" value="Genomic_DNA"/>
</dbReference>
<proteinExistence type="predicted"/>
<feature type="compositionally biased region" description="Basic residues" evidence="1">
    <location>
        <begin position="83"/>
        <end position="94"/>
    </location>
</feature>
<evidence type="ECO:0000313" key="3">
    <source>
        <dbReference type="Proteomes" id="UP000054485"/>
    </source>
</evidence>
<feature type="non-terminal residue" evidence="2">
    <location>
        <position position="100"/>
    </location>
</feature>
<evidence type="ECO:0000313" key="2">
    <source>
        <dbReference type="EMBL" id="KIK34350.1"/>
    </source>
</evidence>
<sequence length="100" mass="11310">MRTTATDLLETHANLLPIPLMLQNVCHRAIVRLTTHPSSHPLHGPICRAANRYVGSHRTSLHRLTRQFSIIPRDIETILPARKPPHSSNPHKIRIAPSKQ</sequence>
<protein>
    <submittedName>
        <fullName evidence="2">Uncharacterized protein</fullName>
    </submittedName>
</protein>
<organism evidence="2 3">
    <name type="scientific">Suillus luteus UH-Slu-Lm8-n1</name>
    <dbReference type="NCBI Taxonomy" id="930992"/>
    <lineage>
        <taxon>Eukaryota</taxon>
        <taxon>Fungi</taxon>
        <taxon>Dikarya</taxon>
        <taxon>Basidiomycota</taxon>
        <taxon>Agaricomycotina</taxon>
        <taxon>Agaricomycetes</taxon>
        <taxon>Agaricomycetidae</taxon>
        <taxon>Boletales</taxon>
        <taxon>Suillineae</taxon>
        <taxon>Suillaceae</taxon>
        <taxon>Suillus</taxon>
    </lineage>
</organism>
<dbReference type="OrthoDB" id="3051850at2759"/>
<dbReference type="InParanoid" id="A0A0C9ZA10"/>
<gene>
    <name evidence="2" type="ORF">CY34DRAFT_33437</name>
</gene>
<dbReference type="HOGENOM" id="CLU_167732_0_0_1"/>
<feature type="region of interest" description="Disordered" evidence="1">
    <location>
        <begin position="80"/>
        <end position="100"/>
    </location>
</feature>
<dbReference type="AlphaFoldDB" id="A0A0C9ZA10"/>
<keyword evidence="3" id="KW-1185">Reference proteome</keyword>
<dbReference type="STRING" id="930992.A0A0C9ZA10"/>
<accession>A0A0C9ZA10</accession>
<reference evidence="2 3" key="1">
    <citation type="submission" date="2014-04" db="EMBL/GenBank/DDBJ databases">
        <authorList>
            <consortium name="DOE Joint Genome Institute"/>
            <person name="Kuo A."/>
            <person name="Ruytinx J."/>
            <person name="Rineau F."/>
            <person name="Colpaert J."/>
            <person name="Kohler A."/>
            <person name="Nagy L.G."/>
            <person name="Floudas D."/>
            <person name="Copeland A."/>
            <person name="Barry K.W."/>
            <person name="Cichocki N."/>
            <person name="Veneault-Fourrey C."/>
            <person name="LaButti K."/>
            <person name="Lindquist E.A."/>
            <person name="Lipzen A."/>
            <person name="Lundell T."/>
            <person name="Morin E."/>
            <person name="Murat C."/>
            <person name="Sun H."/>
            <person name="Tunlid A."/>
            <person name="Henrissat B."/>
            <person name="Grigoriev I.V."/>
            <person name="Hibbett D.S."/>
            <person name="Martin F."/>
            <person name="Nordberg H.P."/>
            <person name="Cantor M.N."/>
            <person name="Hua S.X."/>
        </authorList>
    </citation>
    <scope>NUCLEOTIDE SEQUENCE [LARGE SCALE GENOMIC DNA]</scope>
    <source>
        <strain evidence="2 3">UH-Slu-Lm8-n1</strain>
    </source>
</reference>